<protein>
    <submittedName>
        <fullName evidence="2">Uncharacterized protein</fullName>
    </submittedName>
</protein>
<feature type="compositionally biased region" description="Polar residues" evidence="1">
    <location>
        <begin position="93"/>
        <end position="110"/>
    </location>
</feature>
<feature type="compositionally biased region" description="Polar residues" evidence="1">
    <location>
        <begin position="47"/>
        <end position="62"/>
    </location>
</feature>
<name>D6Z7R1_SEGRD</name>
<reference evidence="2 3" key="1">
    <citation type="journal article" date="2010" name="Stand. Genomic Sci.">
        <title>Complete genome sequence of Segniliparus rotundus type strain (CDC 1076).</title>
        <authorList>
            <person name="Sikorski J."/>
            <person name="Lapidus A."/>
            <person name="Copeland A."/>
            <person name="Misra M."/>
            <person name="Glavina Del Rio T."/>
            <person name="Nolan M."/>
            <person name="Lucas S."/>
            <person name="Chen F."/>
            <person name="Tice H."/>
            <person name="Cheng J.F."/>
            <person name="Jando M."/>
            <person name="Schneider S."/>
            <person name="Bruce D."/>
            <person name="Goodwin L."/>
            <person name="Pitluck S."/>
            <person name="Liolios K."/>
            <person name="Mikhailova N."/>
            <person name="Pati A."/>
            <person name="Ivanova N."/>
            <person name="Mavromatis K."/>
            <person name="Chen A."/>
            <person name="Palaniappan K."/>
            <person name="Chertkov O."/>
            <person name="Land M."/>
            <person name="Hauser L."/>
            <person name="Chang Y.J."/>
            <person name="Jeffries C.D."/>
            <person name="Brettin T."/>
            <person name="Detter J.C."/>
            <person name="Han C."/>
            <person name="Rohde M."/>
            <person name="Goker M."/>
            <person name="Bristow J."/>
            <person name="Eisen J.A."/>
            <person name="Markowitz V."/>
            <person name="Hugenholtz P."/>
            <person name="Kyrpides N.C."/>
            <person name="Klenk H.P."/>
        </authorList>
    </citation>
    <scope>NUCLEOTIDE SEQUENCE [LARGE SCALE GENOMIC DNA]</scope>
    <source>
        <strain evidence="3">ATCC BAA-972 / CDC 1076 / CIP 108378 / DSM 44985 / JCM 13578</strain>
    </source>
</reference>
<sequence length="110" mass="11448">MTGQTSFNADRSAAAESKIAAAVEKINDTTAKMRALSERFQAAAGSDQKNGNLKAQSQSEQQNKQRKGDSTVQAAEKDQQTAAEARGAYLGNDSDNAASINSTNLGGNAP</sequence>
<dbReference type="KEGG" id="srt:Srot_1528"/>
<evidence type="ECO:0000313" key="3">
    <source>
        <dbReference type="Proteomes" id="UP000002247"/>
    </source>
</evidence>
<dbReference type="RefSeq" id="WP_013138444.1">
    <property type="nucleotide sequence ID" value="NC_014168.1"/>
</dbReference>
<feature type="region of interest" description="Disordered" evidence="1">
    <location>
        <begin position="37"/>
        <end position="110"/>
    </location>
</feature>
<dbReference type="EMBL" id="CP001958">
    <property type="protein sequence ID" value="ADG97991.1"/>
    <property type="molecule type" value="Genomic_DNA"/>
</dbReference>
<evidence type="ECO:0000313" key="2">
    <source>
        <dbReference type="EMBL" id="ADG97991.1"/>
    </source>
</evidence>
<gene>
    <name evidence="2" type="ordered locus">Srot_1528</name>
</gene>
<dbReference type="HOGENOM" id="CLU_2131794_0_0_11"/>
<dbReference type="AlphaFoldDB" id="D6Z7R1"/>
<keyword evidence="3" id="KW-1185">Reference proteome</keyword>
<accession>D6Z7R1</accession>
<dbReference type="STRING" id="640132.Srot_1528"/>
<dbReference type="Proteomes" id="UP000002247">
    <property type="component" value="Chromosome"/>
</dbReference>
<organism evidence="2 3">
    <name type="scientific">Segniliparus rotundus (strain ATCC BAA-972 / CDC 1076 / CIP 108378 / DSM 44985 / JCM 13578)</name>
    <dbReference type="NCBI Taxonomy" id="640132"/>
    <lineage>
        <taxon>Bacteria</taxon>
        <taxon>Bacillati</taxon>
        <taxon>Actinomycetota</taxon>
        <taxon>Actinomycetes</taxon>
        <taxon>Mycobacteriales</taxon>
        <taxon>Segniliparaceae</taxon>
        <taxon>Segniliparus</taxon>
    </lineage>
</organism>
<proteinExistence type="predicted"/>
<evidence type="ECO:0000256" key="1">
    <source>
        <dbReference type="SAM" id="MobiDB-lite"/>
    </source>
</evidence>